<keyword evidence="3" id="KW-1015">Disulfide bond</keyword>
<dbReference type="InterPro" id="IPR050098">
    <property type="entry name" value="TFPI/VKTCI-like"/>
</dbReference>
<feature type="signal peptide" evidence="4">
    <location>
        <begin position="1"/>
        <end position="19"/>
    </location>
</feature>
<dbReference type="AlphaFoldDB" id="A0AAD7Y6W0"/>
<evidence type="ECO:0000256" key="1">
    <source>
        <dbReference type="ARBA" id="ARBA00022690"/>
    </source>
</evidence>
<accession>A0AAD7Y6W0</accession>
<dbReference type="InterPro" id="IPR002223">
    <property type="entry name" value="Kunitz_BPTI"/>
</dbReference>
<evidence type="ECO:0000256" key="3">
    <source>
        <dbReference type="ARBA" id="ARBA00023157"/>
    </source>
</evidence>
<name>A0AAD7Y6W0_MYTSE</name>
<dbReference type="PANTHER" id="PTHR10083:SF374">
    <property type="entry name" value="BPTI_KUNITZ INHIBITOR DOMAIN-CONTAINING PROTEIN"/>
    <property type="match status" value="1"/>
</dbReference>
<keyword evidence="7" id="KW-1185">Reference proteome</keyword>
<gene>
    <name evidence="6" type="ORF">PYW07_011783</name>
</gene>
<feature type="domain" description="BPTI/Kunitz inhibitor" evidence="5">
    <location>
        <begin position="34"/>
        <end position="89"/>
    </location>
</feature>
<dbReference type="GO" id="GO:0005615">
    <property type="term" value="C:extracellular space"/>
    <property type="evidence" value="ECO:0007669"/>
    <property type="project" value="TreeGrafter"/>
</dbReference>
<dbReference type="PRINTS" id="PR00759">
    <property type="entry name" value="BASICPTASE"/>
</dbReference>
<dbReference type="Gene3D" id="4.10.410.10">
    <property type="entry name" value="Pancreatic trypsin inhibitor Kunitz domain"/>
    <property type="match status" value="1"/>
</dbReference>
<dbReference type="SUPFAM" id="SSF57362">
    <property type="entry name" value="BPTI-like"/>
    <property type="match status" value="1"/>
</dbReference>
<dbReference type="SMART" id="SM00131">
    <property type="entry name" value="KU"/>
    <property type="match status" value="1"/>
</dbReference>
<evidence type="ECO:0000256" key="4">
    <source>
        <dbReference type="SAM" id="SignalP"/>
    </source>
</evidence>
<organism evidence="6 7">
    <name type="scientific">Mythimna separata</name>
    <name type="common">Oriental armyworm</name>
    <name type="synonym">Pseudaletia separata</name>
    <dbReference type="NCBI Taxonomy" id="271217"/>
    <lineage>
        <taxon>Eukaryota</taxon>
        <taxon>Metazoa</taxon>
        <taxon>Ecdysozoa</taxon>
        <taxon>Arthropoda</taxon>
        <taxon>Hexapoda</taxon>
        <taxon>Insecta</taxon>
        <taxon>Pterygota</taxon>
        <taxon>Neoptera</taxon>
        <taxon>Endopterygota</taxon>
        <taxon>Lepidoptera</taxon>
        <taxon>Glossata</taxon>
        <taxon>Ditrysia</taxon>
        <taxon>Noctuoidea</taxon>
        <taxon>Noctuidae</taxon>
        <taxon>Noctuinae</taxon>
        <taxon>Hadenini</taxon>
        <taxon>Mythimna</taxon>
    </lineage>
</organism>
<protein>
    <recommendedName>
        <fullName evidence="5">BPTI/Kunitz inhibitor domain-containing protein</fullName>
    </recommendedName>
</protein>
<evidence type="ECO:0000313" key="7">
    <source>
        <dbReference type="Proteomes" id="UP001231518"/>
    </source>
</evidence>
<dbReference type="PANTHER" id="PTHR10083">
    <property type="entry name" value="KUNITZ-TYPE PROTEASE INHIBITOR-RELATED"/>
    <property type="match status" value="1"/>
</dbReference>
<dbReference type="InterPro" id="IPR036880">
    <property type="entry name" value="Kunitz_BPTI_sf"/>
</dbReference>
<evidence type="ECO:0000313" key="6">
    <source>
        <dbReference type="EMBL" id="KAJ8704595.1"/>
    </source>
</evidence>
<dbReference type="PROSITE" id="PS50279">
    <property type="entry name" value="BPTI_KUNITZ_2"/>
    <property type="match status" value="1"/>
</dbReference>
<dbReference type="GO" id="GO:0004867">
    <property type="term" value="F:serine-type endopeptidase inhibitor activity"/>
    <property type="evidence" value="ECO:0007669"/>
    <property type="project" value="UniProtKB-KW"/>
</dbReference>
<comment type="caution">
    <text evidence="6">The sequence shown here is derived from an EMBL/GenBank/DDBJ whole genome shotgun (WGS) entry which is preliminary data.</text>
</comment>
<keyword evidence="4" id="KW-0732">Signal</keyword>
<reference evidence="6" key="1">
    <citation type="submission" date="2023-03" db="EMBL/GenBank/DDBJ databases">
        <title>Chromosome-level genomes of two armyworms, Mythimna separata and Mythimna loreyi, provide insights into the biosynthesis and reception of sex pheromones.</title>
        <authorList>
            <person name="Zhao H."/>
        </authorList>
    </citation>
    <scope>NUCLEOTIDE SEQUENCE</scope>
    <source>
        <strain evidence="6">BeijingLab</strain>
        <tissue evidence="6">Pupa</tissue>
    </source>
</reference>
<dbReference type="EMBL" id="JARGEI010000031">
    <property type="protein sequence ID" value="KAJ8704595.1"/>
    <property type="molecule type" value="Genomic_DNA"/>
</dbReference>
<keyword evidence="2" id="KW-0722">Serine protease inhibitor</keyword>
<feature type="chain" id="PRO_5042280425" description="BPTI/Kunitz inhibitor domain-containing protein" evidence="4">
    <location>
        <begin position="20"/>
        <end position="108"/>
    </location>
</feature>
<evidence type="ECO:0000256" key="2">
    <source>
        <dbReference type="ARBA" id="ARBA00022900"/>
    </source>
</evidence>
<dbReference type="Proteomes" id="UP001231518">
    <property type="component" value="Chromosome 29"/>
</dbReference>
<sequence length="108" mass="12745">MKSLYYLLIFGVIFCYVYGDAIDVMFPKSVDYRCTLPMDDKPMEGEGCQAHIRVFGYHSGRNQCRHYFYGGCGGNGNRFFNKDECKRHCIKKKKWYPTINKNKKNYLL</sequence>
<evidence type="ECO:0000259" key="5">
    <source>
        <dbReference type="PROSITE" id="PS50279"/>
    </source>
</evidence>
<keyword evidence="1" id="KW-0646">Protease inhibitor</keyword>
<proteinExistence type="predicted"/>
<dbReference type="Pfam" id="PF00014">
    <property type="entry name" value="Kunitz_BPTI"/>
    <property type="match status" value="1"/>
</dbReference>